<dbReference type="RefSeq" id="WP_020841350.1">
    <property type="nucleotide sequence ID" value="NZ_JAEPRX010000031.1"/>
</dbReference>
<gene>
    <name evidence="2" type="ORF">ACX05_21940</name>
</gene>
<feature type="region of interest" description="Disordered" evidence="1">
    <location>
        <begin position="18"/>
        <end position="45"/>
    </location>
</feature>
<evidence type="ECO:0000256" key="1">
    <source>
        <dbReference type="SAM" id="MobiDB-lite"/>
    </source>
</evidence>
<dbReference type="EMBL" id="LIRS01000139">
    <property type="protein sequence ID" value="KOY21436.1"/>
    <property type="molecule type" value="Genomic_DNA"/>
</dbReference>
<proteinExistence type="predicted"/>
<evidence type="ECO:0008006" key="4">
    <source>
        <dbReference type="Google" id="ProtNLM"/>
    </source>
</evidence>
<evidence type="ECO:0000313" key="2">
    <source>
        <dbReference type="EMBL" id="KOY21436.1"/>
    </source>
</evidence>
<reference evidence="2 3" key="1">
    <citation type="submission" date="2015-07" db="EMBL/GenBank/DDBJ databases">
        <title>Foodborne Vibrio parahaemolyticus Isolates.</title>
        <authorList>
            <person name="Ronholm J."/>
            <person name="Petronella N."/>
            <person name="Kenwell R."/>
            <person name="Banerjee S."/>
        </authorList>
    </citation>
    <scope>NUCLEOTIDE SEQUENCE [LARGE SCALE GENOMIC DNA]</scope>
    <source>
        <strain evidence="2 3">HS-06-05</strain>
    </source>
</reference>
<protein>
    <recommendedName>
        <fullName evidence="4">ATP-dependent exonuclease</fullName>
    </recommendedName>
</protein>
<dbReference type="Proteomes" id="UP000037697">
    <property type="component" value="Unassembled WGS sequence"/>
</dbReference>
<accession>A0AAW3IPF7</accession>
<organism evidence="2 3">
    <name type="scientific">Vibrio parahaemolyticus</name>
    <dbReference type="NCBI Taxonomy" id="670"/>
    <lineage>
        <taxon>Bacteria</taxon>
        <taxon>Pseudomonadati</taxon>
        <taxon>Pseudomonadota</taxon>
        <taxon>Gammaproteobacteria</taxon>
        <taxon>Vibrionales</taxon>
        <taxon>Vibrionaceae</taxon>
        <taxon>Vibrio</taxon>
    </lineage>
</organism>
<dbReference type="AlphaFoldDB" id="A0AAW3IPF7"/>
<comment type="caution">
    <text evidence="2">The sequence shown here is derived from an EMBL/GenBank/DDBJ whole genome shotgun (WGS) entry which is preliminary data.</text>
</comment>
<feature type="compositionally biased region" description="Basic and acidic residues" evidence="1">
    <location>
        <begin position="23"/>
        <end position="43"/>
    </location>
</feature>
<name>A0AAW3IPF7_VIBPH</name>
<sequence>MRPVSFVTPLRAERISEVSSSRSIREEEKPKRVRDVKDSERQEKKRHRVFRIKKAPMTPQQQRQFAKQLNSYQLRAMRDWYSFSESLDIESLNDAQKWVLHAVNQSQHLYPKTLRREIRAYLNGVSLDQFASLEEAPDGATIQQLLAYEDYLEGILAILVLCRRYDEREKKRKLRQNAEENCSSEHKE</sequence>
<evidence type="ECO:0000313" key="3">
    <source>
        <dbReference type="Proteomes" id="UP000037697"/>
    </source>
</evidence>